<gene>
    <name evidence="1" type="ORF">GGQ57_003707</name>
</gene>
<accession>A0ABR6KQK7</accession>
<dbReference type="EMBL" id="JACHOC010000007">
    <property type="protein sequence ID" value="MBB4623791.1"/>
    <property type="molecule type" value="Genomic_DNA"/>
</dbReference>
<dbReference type="RefSeq" id="WP_129734944.1">
    <property type="nucleotide sequence ID" value="NZ_BMPB01000008.1"/>
</dbReference>
<comment type="caution">
    <text evidence="1">The sequence shown here is derived from an EMBL/GenBank/DDBJ whole genome shotgun (WGS) entry which is preliminary data.</text>
</comment>
<keyword evidence="2" id="KW-1185">Reference proteome</keyword>
<dbReference type="Proteomes" id="UP000533637">
    <property type="component" value="Unassembled WGS sequence"/>
</dbReference>
<protein>
    <recommendedName>
        <fullName evidence="3">Virulence protein</fullName>
    </recommendedName>
</protein>
<reference evidence="1 2" key="1">
    <citation type="submission" date="2020-08" db="EMBL/GenBank/DDBJ databases">
        <title>Genomic Encyclopedia of Type Strains, Phase IV (KMG-IV): sequencing the most valuable type-strain genomes for metagenomic binning, comparative biology and taxonomic classification.</title>
        <authorList>
            <person name="Goeker M."/>
        </authorList>
    </citation>
    <scope>NUCLEOTIDE SEQUENCE [LARGE SCALE GENOMIC DNA]</scope>
    <source>
        <strain evidence="1 2">DSM 102983</strain>
    </source>
</reference>
<evidence type="ECO:0000313" key="2">
    <source>
        <dbReference type="Proteomes" id="UP000533637"/>
    </source>
</evidence>
<proteinExistence type="predicted"/>
<dbReference type="PANTHER" id="PTHR35810">
    <property type="entry name" value="CYTOPLASMIC PROTEIN-RELATED"/>
    <property type="match status" value="1"/>
</dbReference>
<dbReference type="PANTHER" id="PTHR35810:SF1">
    <property type="entry name" value="CYTOPLASMIC PROTEIN"/>
    <property type="match status" value="1"/>
</dbReference>
<sequence length="117" mass="13486">MNTESIIIENGQVTIRPGAENVWLTQHQIADLFGVFVSAIGSNIRSILKGEVLRENEISRQRNNGNGFITVYNMEMITAMAFRLKSNQAQQYRRWMLRQVFNPVILWKIPGMDTMLN</sequence>
<evidence type="ECO:0000313" key="1">
    <source>
        <dbReference type="EMBL" id="MBB4623791.1"/>
    </source>
</evidence>
<organism evidence="1 2">
    <name type="scientific">Parabacteroides faecis</name>
    <dbReference type="NCBI Taxonomy" id="1217282"/>
    <lineage>
        <taxon>Bacteria</taxon>
        <taxon>Pseudomonadati</taxon>
        <taxon>Bacteroidota</taxon>
        <taxon>Bacteroidia</taxon>
        <taxon>Bacteroidales</taxon>
        <taxon>Tannerellaceae</taxon>
        <taxon>Parabacteroides</taxon>
    </lineage>
</organism>
<name>A0ABR6KQK7_9BACT</name>
<evidence type="ECO:0008006" key="3">
    <source>
        <dbReference type="Google" id="ProtNLM"/>
    </source>
</evidence>